<evidence type="ECO:0000256" key="25">
    <source>
        <dbReference type="SAM" id="Phobius"/>
    </source>
</evidence>
<dbReference type="PROSITE" id="PS50850">
    <property type="entry name" value="MFS"/>
    <property type="match status" value="1"/>
</dbReference>
<evidence type="ECO:0000256" key="17">
    <source>
        <dbReference type="ARBA" id="ARBA00044903"/>
    </source>
</evidence>
<feature type="transmembrane region" description="Helical" evidence="25">
    <location>
        <begin position="261"/>
        <end position="281"/>
    </location>
</feature>
<dbReference type="CDD" id="cd17340">
    <property type="entry name" value="MFS_MFSD1"/>
    <property type="match status" value="1"/>
</dbReference>
<evidence type="ECO:0000256" key="3">
    <source>
        <dbReference type="ARBA" id="ARBA00022448"/>
    </source>
</evidence>
<keyword evidence="5 25" id="KW-1133">Transmembrane helix</keyword>
<comment type="catalytic activity">
    <reaction evidence="17">
        <text>L-arginyl-glycine(out) = L-arginyl-glycine(in)</text>
        <dbReference type="Rhea" id="RHEA:79391"/>
        <dbReference type="ChEBI" id="CHEBI:229955"/>
    </reaction>
</comment>
<dbReference type="SUPFAM" id="SSF103473">
    <property type="entry name" value="MFS general substrate transporter"/>
    <property type="match status" value="1"/>
</dbReference>
<comment type="catalytic activity">
    <reaction evidence="16">
        <text>L-lysyl-L-lysine(out) = L-lysyl-L-lysine(in)</text>
        <dbReference type="Rhea" id="RHEA:79403"/>
        <dbReference type="ChEBI" id="CHEBI:229956"/>
    </reaction>
</comment>
<evidence type="ECO:0000256" key="21">
    <source>
        <dbReference type="ARBA" id="ARBA00044985"/>
    </source>
</evidence>
<comment type="subcellular location">
    <subcellularLocation>
        <location evidence="1">Lysosome membrane</location>
        <topology evidence="1">Multi-pass membrane protein</topology>
    </subcellularLocation>
</comment>
<evidence type="ECO:0000256" key="9">
    <source>
        <dbReference type="ARBA" id="ARBA00044878"/>
    </source>
</evidence>
<comment type="catalytic activity">
    <reaction evidence="10">
        <text>L-alpha-aminoacyl-L-arginine(out) = L-alpha-aminoacyl-L-arginine(in)</text>
        <dbReference type="Rhea" id="RHEA:79367"/>
        <dbReference type="ChEBI" id="CHEBI:229968"/>
    </reaction>
</comment>
<feature type="transmembrane region" description="Helical" evidence="25">
    <location>
        <begin position="113"/>
        <end position="131"/>
    </location>
</feature>
<evidence type="ECO:0000256" key="23">
    <source>
        <dbReference type="ARBA" id="ARBA00045709"/>
    </source>
</evidence>
<reference evidence="27 28" key="1">
    <citation type="submission" date="2024-02" db="EMBL/GenBank/DDBJ databases">
        <authorList>
            <person name="Daric V."/>
            <person name="Darras S."/>
        </authorList>
    </citation>
    <scope>NUCLEOTIDE SEQUENCE [LARGE SCALE GENOMIC DNA]</scope>
</reference>
<keyword evidence="7" id="KW-0458">Lysosome</keyword>
<dbReference type="Gene3D" id="1.20.1250.20">
    <property type="entry name" value="MFS general substrate transporter like domains"/>
    <property type="match status" value="2"/>
</dbReference>
<evidence type="ECO:0000259" key="26">
    <source>
        <dbReference type="PROSITE" id="PS50850"/>
    </source>
</evidence>
<proteinExistence type="inferred from homology"/>
<feature type="transmembrane region" description="Helical" evidence="25">
    <location>
        <begin position="42"/>
        <end position="59"/>
    </location>
</feature>
<comment type="catalytic activity">
    <reaction evidence="15">
        <text>L-arginyl-L-alpha-amino acid(out) = L-arginyl-L-alpha-amino acid(in)</text>
        <dbReference type="Rhea" id="RHEA:79371"/>
        <dbReference type="ChEBI" id="CHEBI:84315"/>
    </reaction>
</comment>
<feature type="transmembrane region" description="Helical" evidence="25">
    <location>
        <begin position="328"/>
        <end position="347"/>
    </location>
</feature>
<protein>
    <recommendedName>
        <fullName evidence="21">Lysosomal dipeptide transporter MFSD1</fullName>
    </recommendedName>
    <alternativeName>
        <fullName evidence="22">Major facilitator superfamily domain-containing protein 1</fullName>
    </alternativeName>
</protein>
<comment type="caution">
    <text evidence="27">The sequence shown here is derived from an EMBL/GenBank/DDBJ whole genome shotgun (WGS) entry which is preliminary data.</text>
</comment>
<feature type="transmembrane region" description="Helical" evidence="25">
    <location>
        <begin position="210"/>
        <end position="232"/>
    </location>
</feature>
<dbReference type="InterPro" id="IPR052187">
    <property type="entry name" value="MFSD1"/>
</dbReference>
<dbReference type="InterPro" id="IPR011701">
    <property type="entry name" value="MFS"/>
</dbReference>
<evidence type="ECO:0000256" key="5">
    <source>
        <dbReference type="ARBA" id="ARBA00022989"/>
    </source>
</evidence>
<evidence type="ECO:0000256" key="20">
    <source>
        <dbReference type="ARBA" id="ARBA00044924"/>
    </source>
</evidence>
<accession>A0ABP0FTE7</accession>
<evidence type="ECO:0000256" key="1">
    <source>
        <dbReference type="ARBA" id="ARBA00004155"/>
    </source>
</evidence>
<feature type="transmembrane region" description="Helical" evidence="25">
    <location>
        <begin position="386"/>
        <end position="409"/>
    </location>
</feature>
<keyword evidence="4 25" id="KW-0812">Transmembrane</keyword>
<evidence type="ECO:0000256" key="11">
    <source>
        <dbReference type="ARBA" id="ARBA00044884"/>
    </source>
</evidence>
<evidence type="ECO:0000256" key="14">
    <source>
        <dbReference type="ARBA" id="ARBA00044898"/>
    </source>
</evidence>
<dbReference type="Pfam" id="PF07690">
    <property type="entry name" value="MFS_1"/>
    <property type="match status" value="1"/>
</dbReference>
<comment type="catalytic activity">
    <reaction evidence="12">
        <text>L-lysyl-L-alpha-amino acid(out) = L-lysyl-L-alpha-amino acid(in)</text>
        <dbReference type="Rhea" id="RHEA:79387"/>
        <dbReference type="ChEBI" id="CHEBI:229965"/>
    </reaction>
</comment>
<comment type="catalytic activity">
    <reaction evidence="9">
        <text>L-histidyl-glycine(out) = L-histidyl-glycine(in)</text>
        <dbReference type="Rhea" id="RHEA:79395"/>
        <dbReference type="ChEBI" id="CHEBI:229957"/>
    </reaction>
</comment>
<comment type="catalytic activity">
    <reaction evidence="18">
        <text>L-histidyl-L-alpha-amino acid(out) = L-histidyl-L-alpha-amino acid(in)</text>
        <dbReference type="Rhea" id="RHEA:79379"/>
        <dbReference type="ChEBI" id="CHEBI:229964"/>
    </reaction>
</comment>
<feature type="transmembrane region" description="Helical" evidence="25">
    <location>
        <begin position="143"/>
        <end position="164"/>
    </location>
</feature>
<gene>
    <name evidence="27" type="ORF">CVLEPA_LOCUS14035</name>
</gene>
<keyword evidence="3" id="KW-0813">Transport</keyword>
<evidence type="ECO:0000313" key="27">
    <source>
        <dbReference type="EMBL" id="CAK8682910.1"/>
    </source>
</evidence>
<evidence type="ECO:0000256" key="12">
    <source>
        <dbReference type="ARBA" id="ARBA00044891"/>
    </source>
</evidence>
<organism evidence="27 28">
    <name type="scientific">Clavelina lepadiformis</name>
    <name type="common">Light-bulb sea squirt</name>
    <name type="synonym">Ascidia lepadiformis</name>
    <dbReference type="NCBI Taxonomy" id="159417"/>
    <lineage>
        <taxon>Eukaryota</taxon>
        <taxon>Metazoa</taxon>
        <taxon>Chordata</taxon>
        <taxon>Tunicata</taxon>
        <taxon>Ascidiacea</taxon>
        <taxon>Aplousobranchia</taxon>
        <taxon>Clavelinidae</taxon>
        <taxon>Clavelina</taxon>
    </lineage>
</organism>
<keyword evidence="6 25" id="KW-0472">Membrane</keyword>
<feature type="transmembrane region" description="Helical" evidence="25">
    <location>
        <begin position="353"/>
        <end position="374"/>
    </location>
</feature>
<comment type="catalytic activity">
    <reaction evidence="19">
        <text>L-alanyl-L-lysine(out) = L-alanyl-L-lysine(in)</text>
        <dbReference type="Rhea" id="RHEA:79415"/>
        <dbReference type="ChEBI" id="CHEBI:192470"/>
    </reaction>
</comment>
<evidence type="ECO:0000256" key="4">
    <source>
        <dbReference type="ARBA" id="ARBA00022692"/>
    </source>
</evidence>
<feature type="transmembrane region" description="Helical" evidence="25">
    <location>
        <begin position="79"/>
        <end position="101"/>
    </location>
</feature>
<comment type="subunit">
    <text evidence="24">Homodimer. Interacts with lysosomal protein GLMP (via lumenal domain); the interaction starts while both proteins are still in the endoplasmic reticulum and is required for stabilization of MFSD1 in lysosomes but has no direct effect on its targeting to lysosomes or transporter activity.</text>
</comment>
<dbReference type="EMBL" id="CAWYQH010000096">
    <property type="protein sequence ID" value="CAK8682910.1"/>
    <property type="molecule type" value="Genomic_DNA"/>
</dbReference>
<evidence type="ECO:0000256" key="8">
    <source>
        <dbReference type="ARBA" id="ARBA00044876"/>
    </source>
</evidence>
<feature type="domain" description="Major facilitator superfamily (MFS) profile" evidence="26">
    <location>
        <begin position="41"/>
        <end position="443"/>
    </location>
</feature>
<feature type="transmembrane region" description="Helical" evidence="25">
    <location>
        <begin position="415"/>
        <end position="438"/>
    </location>
</feature>
<evidence type="ECO:0000256" key="7">
    <source>
        <dbReference type="ARBA" id="ARBA00023228"/>
    </source>
</evidence>
<dbReference type="InterPro" id="IPR020846">
    <property type="entry name" value="MFS_dom"/>
</dbReference>
<dbReference type="Proteomes" id="UP001642483">
    <property type="component" value="Unassembled WGS sequence"/>
</dbReference>
<comment type="catalytic activity">
    <reaction evidence="8">
        <text>L-lysyl-L-alanine(out) = L-lysyl-L-alanine(in)</text>
        <dbReference type="Rhea" id="RHEA:79399"/>
        <dbReference type="ChEBI" id="CHEBI:229954"/>
    </reaction>
</comment>
<sequence>MDKDEKEPLLTNGGNATVIVVRETKRFTCGSIKDPTSFSHRMIVLTLMCFLSFGSYFCYDTPAALHNQIRQDLDINEVAFMQLYAWYSWPNVVLCFFGGFLLDRVFGIRLGSIIFSVFVLIGQLIYALGATVEKLWLMDVGRFIFGIGGESLAVAQNTYAVLWFKEKDLNLVFGLQLSMARIGSTVNMNLMVPVYDWVENTFSSDRTLGISLFLAAITCIFSLGCALLLAYLDRRAERMLGREKTGQEEVVKFTDVKDFPLQLWLIFLICVGYYVAVFPFIGLGKVLFEEKFGFSPTQSSAVNSIVYILSAPCSPVLGFLVDRLGYNISWVLIAVLTTLFSHGLLGFTFLNPWFAMCVMGVSYSLLACALWPMVSYVVPLHQLATAYGFMQSIQNLGLAVISQVSGLILDSSGYFMLEIFFCICVSAALIATLLLYFVDVVKSCDLNLSARKRKEKSECESVVEASQEEEVAKEELCLPDPELRRPRTAFGIRNRYYSRIGAQIPEHLLAHTSLTRTRCHTV</sequence>
<name>A0ABP0FTE7_CLALP</name>
<comment type="catalytic activity">
    <reaction evidence="20">
        <text>L-lysyl-glycine(out) = L-lysyl-glycine(in)</text>
        <dbReference type="Rhea" id="RHEA:79407"/>
        <dbReference type="ChEBI" id="CHEBI:191202"/>
    </reaction>
</comment>
<evidence type="ECO:0000256" key="24">
    <source>
        <dbReference type="ARBA" id="ARBA00046376"/>
    </source>
</evidence>
<evidence type="ECO:0000256" key="15">
    <source>
        <dbReference type="ARBA" id="ARBA00044899"/>
    </source>
</evidence>
<evidence type="ECO:0000256" key="13">
    <source>
        <dbReference type="ARBA" id="ARBA00044893"/>
    </source>
</evidence>
<evidence type="ECO:0000256" key="22">
    <source>
        <dbReference type="ARBA" id="ARBA00045018"/>
    </source>
</evidence>
<evidence type="ECO:0000256" key="10">
    <source>
        <dbReference type="ARBA" id="ARBA00044881"/>
    </source>
</evidence>
<dbReference type="PANTHER" id="PTHR23512">
    <property type="entry name" value="MAJOR FACILITATOR SUPERFAMILY DOMAIN-CONTAINING PROTEIN 1"/>
    <property type="match status" value="1"/>
</dbReference>
<evidence type="ECO:0000256" key="19">
    <source>
        <dbReference type="ARBA" id="ARBA00044919"/>
    </source>
</evidence>
<dbReference type="PANTHER" id="PTHR23512:SF3">
    <property type="entry name" value="MAJOR FACILITATOR SUPERFAMILY DOMAIN-CONTAINING PROTEIN 1"/>
    <property type="match status" value="1"/>
</dbReference>
<evidence type="ECO:0000256" key="6">
    <source>
        <dbReference type="ARBA" id="ARBA00023136"/>
    </source>
</evidence>
<comment type="catalytic activity">
    <reaction evidence="14">
        <text>L-aspartyl-L-lysine(out) = L-aspartyl-L-lysine(in)</text>
        <dbReference type="Rhea" id="RHEA:79411"/>
        <dbReference type="ChEBI" id="CHEBI:229953"/>
    </reaction>
</comment>
<evidence type="ECO:0000256" key="16">
    <source>
        <dbReference type="ARBA" id="ARBA00044900"/>
    </source>
</evidence>
<evidence type="ECO:0000313" key="28">
    <source>
        <dbReference type="Proteomes" id="UP001642483"/>
    </source>
</evidence>
<evidence type="ECO:0000256" key="18">
    <source>
        <dbReference type="ARBA" id="ARBA00044912"/>
    </source>
</evidence>
<comment type="similarity">
    <text evidence="2">Belongs to the major facilitator superfamily.</text>
</comment>
<dbReference type="InterPro" id="IPR036259">
    <property type="entry name" value="MFS_trans_sf"/>
</dbReference>
<comment type="function">
    <text evidence="23">Lysosomal dipeptide uniporter that selectively exports lysine, arginine or histidine-containing dipeptides with a net positive charge from the lysosome lumen into the cytosol. Could play a role in a specific type of protein O-glycosylation indirectly regulating macrophages migration and tissue invasion. Also essential for liver homeostasis.</text>
</comment>
<feature type="transmembrane region" description="Helical" evidence="25">
    <location>
        <begin position="301"/>
        <end position="321"/>
    </location>
</feature>
<comment type="catalytic activity">
    <reaction evidence="11">
        <text>L-alpha-aminoacyl-L-histidine(out) = L-alpha-aminoacyl-L-histidine(in)</text>
        <dbReference type="Rhea" id="RHEA:79375"/>
        <dbReference type="ChEBI" id="CHEBI:229967"/>
    </reaction>
</comment>
<comment type="catalytic activity">
    <reaction evidence="13">
        <text>L-alpha-aminoacyl-L-lysine(out) = L-alpha-aminoacyl-L-lysine(in)</text>
        <dbReference type="Rhea" id="RHEA:79383"/>
        <dbReference type="ChEBI" id="CHEBI:229966"/>
    </reaction>
</comment>
<keyword evidence="28" id="KW-1185">Reference proteome</keyword>
<evidence type="ECO:0000256" key="2">
    <source>
        <dbReference type="ARBA" id="ARBA00008335"/>
    </source>
</evidence>